<dbReference type="Pfam" id="PF14748">
    <property type="entry name" value="P5CR_dimer"/>
    <property type="match status" value="1"/>
</dbReference>
<gene>
    <name evidence="9 14" type="primary">proC</name>
    <name evidence="14" type="ORF">J0B03_02525</name>
</gene>
<comment type="catalytic activity">
    <reaction evidence="9">
        <text>L-proline + NADP(+) = (S)-1-pyrroline-5-carboxylate + NADPH + 2 H(+)</text>
        <dbReference type="Rhea" id="RHEA:14109"/>
        <dbReference type="ChEBI" id="CHEBI:15378"/>
        <dbReference type="ChEBI" id="CHEBI:17388"/>
        <dbReference type="ChEBI" id="CHEBI:57783"/>
        <dbReference type="ChEBI" id="CHEBI:58349"/>
        <dbReference type="ChEBI" id="CHEBI:60039"/>
        <dbReference type="EC" id="1.5.1.2"/>
    </reaction>
</comment>
<proteinExistence type="inferred from homology"/>
<dbReference type="EMBL" id="CP071444">
    <property type="protein sequence ID" value="QSX09636.1"/>
    <property type="molecule type" value="Genomic_DNA"/>
</dbReference>
<dbReference type="SUPFAM" id="SSF51735">
    <property type="entry name" value="NAD(P)-binding Rossmann-fold domains"/>
    <property type="match status" value="1"/>
</dbReference>
<comment type="function">
    <text evidence="8 9">Catalyzes the reduction of 1-pyrroline-5-carboxylate (PCA) to L-proline.</text>
</comment>
<dbReference type="InterPro" id="IPR029036">
    <property type="entry name" value="P5CR_dimer"/>
</dbReference>
<evidence type="ECO:0000313" key="15">
    <source>
        <dbReference type="Proteomes" id="UP000663499"/>
    </source>
</evidence>
<keyword evidence="4 9" id="KW-0028">Amino-acid biosynthesis</keyword>
<evidence type="ECO:0000256" key="8">
    <source>
        <dbReference type="ARBA" id="ARBA00058118"/>
    </source>
</evidence>
<evidence type="ECO:0000256" key="10">
    <source>
        <dbReference type="NCBIfam" id="TIGR00112"/>
    </source>
</evidence>
<evidence type="ECO:0000256" key="4">
    <source>
        <dbReference type="ARBA" id="ARBA00022605"/>
    </source>
</evidence>
<dbReference type="NCBIfam" id="TIGR00112">
    <property type="entry name" value="proC"/>
    <property type="match status" value="1"/>
</dbReference>
<name>A0A974XH61_9FIRM</name>
<comment type="similarity">
    <text evidence="2 9">Belongs to the pyrroline-5-carboxylate reductase family.</text>
</comment>
<evidence type="ECO:0000256" key="2">
    <source>
        <dbReference type="ARBA" id="ARBA00005525"/>
    </source>
</evidence>
<feature type="domain" description="Pyrroline-5-carboxylate reductase catalytic N-terminal" evidence="12">
    <location>
        <begin position="2"/>
        <end position="94"/>
    </location>
</feature>
<dbReference type="GO" id="GO:0005737">
    <property type="term" value="C:cytoplasm"/>
    <property type="evidence" value="ECO:0007669"/>
    <property type="project" value="UniProtKB-SubCell"/>
</dbReference>
<comment type="pathway">
    <text evidence="9">Amino-acid biosynthesis; L-proline biosynthesis; L-proline from L-glutamate 5-semialdehyde: step 1/1.</text>
</comment>
<feature type="binding site" evidence="11">
    <location>
        <position position="51"/>
    </location>
    <ligand>
        <name>NADPH</name>
        <dbReference type="ChEBI" id="CHEBI:57783"/>
    </ligand>
</feature>
<keyword evidence="7 9" id="KW-0560">Oxidoreductase</keyword>
<evidence type="ECO:0000256" key="7">
    <source>
        <dbReference type="ARBA" id="ARBA00023002"/>
    </source>
</evidence>
<evidence type="ECO:0000256" key="6">
    <source>
        <dbReference type="ARBA" id="ARBA00022857"/>
    </source>
</evidence>
<keyword evidence="6 9" id="KW-0521">NADP</keyword>
<dbReference type="GO" id="GO:0055129">
    <property type="term" value="P:L-proline biosynthetic process"/>
    <property type="evidence" value="ECO:0007669"/>
    <property type="project" value="UniProtKB-UniRule"/>
</dbReference>
<evidence type="ECO:0000259" key="12">
    <source>
        <dbReference type="Pfam" id="PF03807"/>
    </source>
</evidence>
<accession>A0A974XH61</accession>
<feature type="domain" description="Pyrroline-5-carboxylate reductase dimerisation" evidence="13">
    <location>
        <begin position="158"/>
        <end position="262"/>
    </location>
</feature>
<evidence type="ECO:0000313" key="14">
    <source>
        <dbReference type="EMBL" id="QSX09636.1"/>
    </source>
</evidence>
<feature type="binding site" evidence="11">
    <location>
        <begin position="2"/>
        <end position="7"/>
    </location>
    <ligand>
        <name>NADP(+)</name>
        <dbReference type="ChEBI" id="CHEBI:58349"/>
    </ligand>
</feature>
<dbReference type="InterPro" id="IPR008927">
    <property type="entry name" value="6-PGluconate_DH-like_C_sf"/>
</dbReference>
<evidence type="ECO:0000259" key="13">
    <source>
        <dbReference type="Pfam" id="PF14748"/>
    </source>
</evidence>
<dbReference type="AlphaFoldDB" id="A0A974XH61"/>
<keyword evidence="3 9" id="KW-0963">Cytoplasm</keyword>
<protein>
    <recommendedName>
        <fullName evidence="9 10">Pyrroline-5-carboxylate reductase</fullName>
        <shortName evidence="9">P5C reductase</shortName>
        <shortName evidence="9">P5CR</shortName>
        <ecNumber evidence="9 10">1.5.1.2</ecNumber>
    </recommendedName>
    <alternativeName>
        <fullName evidence="9">PCA reductase</fullName>
    </alternativeName>
</protein>
<dbReference type="GO" id="GO:0004735">
    <property type="term" value="F:pyrroline-5-carboxylate reductase activity"/>
    <property type="evidence" value="ECO:0007669"/>
    <property type="project" value="UniProtKB-UniRule"/>
</dbReference>
<dbReference type="Gene3D" id="1.10.3730.10">
    <property type="entry name" value="ProC C-terminal domain-like"/>
    <property type="match status" value="1"/>
</dbReference>
<comment type="catalytic activity">
    <reaction evidence="9">
        <text>L-proline + NAD(+) = (S)-1-pyrroline-5-carboxylate + NADH + 2 H(+)</text>
        <dbReference type="Rhea" id="RHEA:14105"/>
        <dbReference type="ChEBI" id="CHEBI:15378"/>
        <dbReference type="ChEBI" id="CHEBI:17388"/>
        <dbReference type="ChEBI" id="CHEBI:57540"/>
        <dbReference type="ChEBI" id="CHEBI:57945"/>
        <dbReference type="ChEBI" id="CHEBI:60039"/>
        <dbReference type="EC" id="1.5.1.2"/>
    </reaction>
</comment>
<evidence type="ECO:0000256" key="3">
    <source>
        <dbReference type="ARBA" id="ARBA00022490"/>
    </source>
</evidence>
<dbReference type="InterPro" id="IPR028939">
    <property type="entry name" value="P5C_Rdtase_cat_N"/>
</dbReference>
<dbReference type="Pfam" id="PF03807">
    <property type="entry name" value="F420_oxidored"/>
    <property type="match status" value="1"/>
</dbReference>
<dbReference type="PANTHER" id="PTHR11645:SF0">
    <property type="entry name" value="PYRROLINE-5-CARBOXYLATE REDUCTASE 3"/>
    <property type="match status" value="1"/>
</dbReference>
<sequence length="268" mass="28728">MIGCGNMAQAMIGGMVESGVVDAADIFVSNPIQEQLEVVKTKYGVSVTNDNKEVSRWADYLIIAVKPNIMNMVLKEVKDHLEPEKTVLVSIAAGVDLAQMERQIDIPNIKLLRVMPNTPALVGEGMTAITGNENVGEKELNAVLEIFDCFGKTKVIPEELFHGVTATSGSSPAMVYILIEAMADAAVKAGLKREDAYELAAQSVLGSAKMVVETKLHPGVLKDRVCSPGGTTIAMVEELDRKGFRGAVLSALDAAVHKSIEMSSKEQE</sequence>
<dbReference type="EC" id="1.5.1.2" evidence="9 10"/>
<dbReference type="Proteomes" id="UP000663499">
    <property type="component" value="Chromosome"/>
</dbReference>
<dbReference type="SUPFAM" id="SSF48179">
    <property type="entry name" value="6-phosphogluconate dehydrogenase C-terminal domain-like"/>
    <property type="match status" value="1"/>
</dbReference>
<organism evidence="14 15">
    <name type="scientific">Alkalibacter rhizosphaerae</name>
    <dbReference type="NCBI Taxonomy" id="2815577"/>
    <lineage>
        <taxon>Bacteria</taxon>
        <taxon>Bacillati</taxon>
        <taxon>Bacillota</taxon>
        <taxon>Clostridia</taxon>
        <taxon>Eubacteriales</taxon>
        <taxon>Eubacteriaceae</taxon>
        <taxon>Alkalibacter</taxon>
    </lineage>
</organism>
<dbReference type="InterPro" id="IPR036291">
    <property type="entry name" value="NAD(P)-bd_dom_sf"/>
</dbReference>
<dbReference type="PANTHER" id="PTHR11645">
    <property type="entry name" value="PYRROLINE-5-CARBOXYLATE REDUCTASE"/>
    <property type="match status" value="1"/>
</dbReference>
<evidence type="ECO:0000256" key="5">
    <source>
        <dbReference type="ARBA" id="ARBA00022650"/>
    </source>
</evidence>
<dbReference type="PIRSF" id="PIRSF000193">
    <property type="entry name" value="Pyrrol-5-carb_rd"/>
    <property type="match status" value="1"/>
</dbReference>
<feature type="binding site" evidence="11">
    <location>
        <begin position="64"/>
        <end position="67"/>
    </location>
    <ligand>
        <name>NADP(+)</name>
        <dbReference type="ChEBI" id="CHEBI:58349"/>
    </ligand>
</feature>
<dbReference type="KEGG" id="alka:J0B03_02525"/>
<keyword evidence="5 9" id="KW-0641">Proline biosynthesis</keyword>
<keyword evidence="15" id="KW-1185">Reference proteome</keyword>
<evidence type="ECO:0000256" key="1">
    <source>
        <dbReference type="ARBA" id="ARBA00004496"/>
    </source>
</evidence>
<reference evidence="14" key="1">
    <citation type="submission" date="2021-03" db="EMBL/GenBank/DDBJ databases">
        <title>Alkalibacter marinus sp. nov., isolated from tidal flat sediment.</title>
        <authorList>
            <person name="Namirimu T."/>
            <person name="Yang J.-A."/>
            <person name="Yang S.-H."/>
            <person name="Kim Y.-J."/>
            <person name="Kwon K.K."/>
        </authorList>
    </citation>
    <scope>NUCLEOTIDE SEQUENCE</scope>
    <source>
        <strain evidence="14">ES005</strain>
    </source>
</reference>
<evidence type="ECO:0000256" key="9">
    <source>
        <dbReference type="HAMAP-Rule" id="MF_01925"/>
    </source>
</evidence>
<dbReference type="HAMAP" id="MF_01925">
    <property type="entry name" value="P5C_reductase"/>
    <property type="match status" value="1"/>
</dbReference>
<dbReference type="FunFam" id="1.10.3730.10:FF:000001">
    <property type="entry name" value="Pyrroline-5-carboxylate reductase"/>
    <property type="match status" value="1"/>
</dbReference>
<dbReference type="InterPro" id="IPR000304">
    <property type="entry name" value="Pyrroline-COOH_reductase"/>
</dbReference>
<dbReference type="FunFam" id="3.40.50.720:FF:000190">
    <property type="entry name" value="Pyrroline-5-carboxylate reductase"/>
    <property type="match status" value="1"/>
</dbReference>
<dbReference type="RefSeq" id="WP_207300966.1">
    <property type="nucleotide sequence ID" value="NZ_CP071444.1"/>
</dbReference>
<comment type="subcellular location">
    <subcellularLocation>
        <location evidence="1 9">Cytoplasm</location>
    </subcellularLocation>
</comment>
<evidence type="ECO:0000256" key="11">
    <source>
        <dbReference type="PIRSR" id="PIRSR000193-1"/>
    </source>
</evidence>
<dbReference type="Gene3D" id="3.40.50.720">
    <property type="entry name" value="NAD(P)-binding Rossmann-like Domain"/>
    <property type="match status" value="1"/>
</dbReference>